<keyword evidence="8 10" id="KW-0472">Membrane</keyword>
<keyword evidence="2" id="KW-0813">Transport</keyword>
<keyword evidence="7 10" id="KW-1133">Transmembrane helix</keyword>
<dbReference type="FunFam" id="3.40.50.300:FF:000287">
    <property type="entry name" value="Multidrug ABC transporter ATP-binding protein"/>
    <property type="match status" value="1"/>
</dbReference>
<feature type="region of interest" description="Disordered" evidence="9">
    <location>
        <begin position="1"/>
        <end position="25"/>
    </location>
</feature>
<keyword evidence="3" id="KW-1003">Cell membrane</keyword>
<feature type="domain" description="ABC transporter" evidence="11">
    <location>
        <begin position="386"/>
        <end position="620"/>
    </location>
</feature>
<protein>
    <submittedName>
        <fullName evidence="13">ABC-type multidrug transport system, ATPase and permease component</fullName>
    </submittedName>
</protein>
<evidence type="ECO:0000313" key="13">
    <source>
        <dbReference type="EMBL" id="EHQ88889.1"/>
    </source>
</evidence>
<dbReference type="eggNOG" id="COG1132">
    <property type="taxonomic scope" value="Bacteria"/>
</dbReference>
<feature type="compositionally biased region" description="Basic and acidic residues" evidence="9">
    <location>
        <begin position="1"/>
        <end position="12"/>
    </location>
</feature>
<comment type="subcellular location">
    <subcellularLocation>
        <location evidence="1">Cell membrane</location>
        <topology evidence="1">Multi-pass membrane protein</topology>
    </subcellularLocation>
</comment>
<dbReference type="PANTHER" id="PTHR43394:SF1">
    <property type="entry name" value="ATP-BINDING CASSETTE SUB-FAMILY B MEMBER 10, MITOCHONDRIAL"/>
    <property type="match status" value="1"/>
</dbReference>
<evidence type="ECO:0000256" key="4">
    <source>
        <dbReference type="ARBA" id="ARBA00022692"/>
    </source>
</evidence>
<dbReference type="InterPro" id="IPR003439">
    <property type="entry name" value="ABC_transporter-like_ATP-bd"/>
</dbReference>
<keyword evidence="6" id="KW-0067">ATP-binding</keyword>
<dbReference type="PANTHER" id="PTHR43394">
    <property type="entry name" value="ATP-DEPENDENT PERMEASE MDL1, MITOCHONDRIAL"/>
    <property type="match status" value="1"/>
</dbReference>
<dbReference type="InterPro" id="IPR039421">
    <property type="entry name" value="Type_1_exporter"/>
</dbReference>
<dbReference type="Gene3D" id="3.40.50.300">
    <property type="entry name" value="P-loop containing nucleotide triphosphate hydrolases"/>
    <property type="match status" value="1"/>
</dbReference>
<sequence>MSGERNTKKDKGFSGGGPGGPMGSLGKPVVKAKDFKGTLLRLLNYLKPQRTKFIIVFLFAGLSTIFSILGPKIMGKGITKIGEGFGAKMAALQMGKPVPSLDFTYIGHIVLILIGLYLISAAFGYIQQYIMAGVAQKTVYKLRKDVDEKLAKLPLRFFDARTHGEILSRVTNDIDNISTTLQQSLTQLITSIVTLIGVVVMMLSISPLLTLIVILTLPLYMIVTMSVAKRSQKHFAAQQKSLGELNGHVEEMYSGHKVVKAYGREDESIGTFNKINERLYSAGYKAQFISGVIMPLMRFVSNLGYVIICVVGGVFATRGLITIGDILAFIQYSRQFTQPIVQTANIANIIQSTVASAERVFELLDEEEEVPDSMEAKVITFPKGNVRFENVDFSYNAEESLIKEINIDVKQGHTIAIVGPTGAGKTTLVNLLMRFYEINAGRITIDGVDIRDIKRGALRSMFGMVLQETWLFNGTILENIAYGREGATEEEVIRASKAAHAHHFIKTLPDGYQTILNEEASNISQGQKQLLTIARAILADPAILILDEATSSVDSRTEVFIQKAMTELMKGRTSFVIAHRLSTIRDADLILVMNQGRIIEMGNHKDLLVQNGFYADLYNSQFAGANLEVEVV</sequence>
<keyword evidence="5" id="KW-0547">Nucleotide-binding</keyword>
<feature type="transmembrane region" description="Helical" evidence="10">
    <location>
        <begin position="53"/>
        <end position="70"/>
    </location>
</feature>
<dbReference type="InterPro" id="IPR003593">
    <property type="entry name" value="AAA+_ATPase"/>
</dbReference>
<dbReference type="InterPro" id="IPR011527">
    <property type="entry name" value="ABC1_TM_dom"/>
</dbReference>
<dbReference type="OrthoDB" id="9771903at2"/>
<evidence type="ECO:0000256" key="2">
    <source>
        <dbReference type="ARBA" id="ARBA00022448"/>
    </source>
</evidence>
<feature type="transmembrane region" description="Helical" evidence="10">
    <location>
        <begin position="185"/>
        <end position="203"/>
    </location>
</feature>
<keyword evidence="14" id="KW-1185">Reference proteome</keyword>
<evidence type="ECO:0000256" key="5">
    <source>
        <dbReference type="ARBA" id="ARBA00022741"/>
    </source>
</evidence>
<dbReference type="STRING" id="768710.DesyoDRAFT_1761"/>
<evidence type="ECO:0000313" key="14">
    <source>
        <dbReference type="Proteomes" id="UP000005104"/>
    </source>
</evidence>
<dbReference type="EMBL" id="CM001441">
    <property type="protein sequence ID" value="EHQ88889.1"/>
    <property type="molecule type" value="Genomic_DNA"/>
</dbReference>
<gene>
    <name evidence="13" type="ORF">DesyoDRAFT_1761</name>
</gene>
<dbReference type="AlphaFoldDB" id="H5Y3C0"/>
<dbReference type="PROSITE" id="PS00211">
    <property type="entry name" value="ABC_TRANSPORTER_1"/>
    <property type="match status" value="1"/>
</dbReference>
<accession>H5Y3C0</accession>
<dbReference type="SUPFAM" id="SSF90123">
    <property type="entry name" value="ABC transporter transmembrane region"/>
    <property type="match status" value="1"/>
</dbReference>
<reference evidence="13 14" key="1">
    <citation type="submission" date="2011-11" db="EMBL/GenBank/DDBJ databases">
        <title>The Noncontiguous Finished genome of Desulfosporosinus youngiae DSM 17734.</title>
        <authorList>
            <consortium name="US DOE Joint Genome Institute (JGI-PGF)"/>
            <person name="Lucas S."/>
            <person name="Han J."/>
            <person name="Lapidus A."/>
            <person name="Cheng J.-F."/>
            <person name="Goodwin L."/>
            <person name="Pitluck S."/>
            <person name="Peters L."/>
            <person name="Ovchinnikova G."/>
            <person name="Lu M."/>
            <person name="Land M.L."/>
            <person name="Hauser L."/>
            <person name="Pester M."/>
            <person name="Spring S."/>
            <person name="Ollivier B."/>
            <person name="Rattei T."/>
            <person name="Klenk H.-P."/>
            <person name="Wagner M."/>
            <person name="Loy A."/>
            <person name="Woyke T.J."/>
        </authorList>
    </citation>
    <scope>NUCLEOTIDE SEQUENCE [LARGE SCALE GENOMIC DNA]</scope>
    <source>
        <strain evidence="13 14">DSM 17734</strain>
    </source>
</reference>
<dbReference type="PROSITE" id="PS50893">
    <property type="entry name" value="ABC_TRANSPORTER_2"/>
    <property type="match status" value="1"/>
</dbReference>
<dbReference type="GO" id="GO:0005886">
    <property type="term" value="C:plasma membrane"/>
    <property type="evidence" value="ECO:0007669"/>
    <property type="project" value="UniProtKB-SubCell"/>
</dbReference>
<evidence type="ECO:0000256" key="9">
    <source>
        <dbReference type="SAM" id="MobiDB-lite"/>
    </source>
</evidence>
<feature type="domain" description="ABC transmembrane type-1" evidence="12">
    <location>
        <begin position="54"/>
        <end position="352"/>
    </location>
</feature>
<dbReference type="InterPro" id="IPR027417">
    <property type="entry name" value="P-loop_NTPase"/>
</dbReference>
<dbReference type="Pfam" id="PF00005">
    <property type="entry name" value="ABC_tran"/>
    <property type="match status" value="1"/>
</dbReference>
<dbReference type="InterPro" id="IPR017871">
    <property type="entry name" value="ABC_transporter-like_CS"/>
</dbReference>
<dbReference type="PROSITE" id="PS50929">
    <property type="entry name" value="ABC_TM1F"/>
    <property type="match status" value="1"/>
</dbReference>
<evidence type="ECO:0000259" key="11">
    <source>
        <dbReference type="PROSITE" id="PS50893"/>
    </source>
</evidence>
<dbReference type="SMART" id="SM00382">
    <property type="entry name" value="AAA"/>
    <property type="match status" value="1"/>
</dbReference>
<evidence type="ECO:0000256" key="6">
    <source>
        <dbReference type="ARBA" id="ARBA00022840"/>
    </source>
</evidence>
<dbReference type="GO" id="GO:0005524">
    <property type="term" value="F:ATP binding"/>
    <property type="evidence" value="ECO:0007669"/>
    <property type="project" value="UniProtKB-KW"/>
</dbReference>
<dbReference type="Gene3D" id="1.20.1560.10">
    <property type="entry name" value="ABC transporter type 1, transmembrane domain"/>
    <property type="match status" value="1"/>
</dbReference>
<evidence type="ECO:0000256" key="10">
    <source>
        <dbReference type="SAM" id="Phobius"/>
    </source>
</evidence>
<dbReference type="SUPFAM" id="SSF52540">
    <property type="entry name" value="P-loop containing nucleoside triphosphate hydrolases"/>
    <property type="match status" value="1"/>
</dbReference>
<dbReference type="GO" id="GO:0016887">
    <property type="term" value="F:ATP hydrolysis activity"/>
    <property type="evidence" value="ECO:0007669"/>
    <property type="project" value="InterPro"/>
</dbReference>
<dbReference type="Proteomes" id="UP000005104">
    <property type="component" value="Chromosome"/>
</dbReference>
<evidence type="ECO:0000256" key="7">
    <source>
        <dbReference type="ARBA" id="ARBA00022989"/>
    </source>
</evidence>
<organism evidence="13 14">
    <name type="scientific">Desulfosporosinus youngiae DSM 17734</name>
    <dbReference type="NCBI Taxonomy" id="768710"/>
    <lineage>
        <taxon>Bacteria</taxon>
        <taxon>Bacillati</taxon>
        <taxon>Bacillota</taxon>
        <taxon>Clostridia</taxon>
        <taxon>Eubacteriales</taxon>
        <taxon>Desulfitobacteriaceae</taxon>
        <taxon>Desulfosporosinus</taxon>
    </lineage>
</organism>
<evidence type="ECO:0000256" key="3">
    <source>
        <dbReference type="ARBA" id="ARBA00022475"/>
    </source>
</evidence>
<keyword evidence="4 10" id="KW-0812">Transmembrane</keyword>
<dbReference type="CDD" id="cd03254">
    <property type="entry name" value="ABCC_Glucan_exporter_like"/>
    <property type="match status" value="1"/>
</dbReference>
<feature type="transmembrane region" description="Helical" evidence="10">
    <location>
        <begin position="209"/>
        <end position="228"/>
    </location>
</feature>
<dbReference type="GO" id="GO:0015421">
    <property type="term" value="F:ABC-type oligopeptide transporter activity"/>
    <property type="evidence" value="ECO:0007669"/>
    <property type="project" value="TreeGrafter"/>
</dbReference>
<evidence type="ECO:0000259" key="12">
    <source>
        <dbReference type="PROSITE" id="PS50929"/>
    </source>
</evidence>
<dbReference type="InterPro" id="IPR036640">
    <property type="entry name" value="ABC1_TM_sf"/>
</dbReference>
<feature type="transmembrane region" description="Helical" evidence="10">
    <location>
        <begin position="105"/>
        <end position="126"/>
    </location>
</feature>
<evidence type="ECO:0000256" key="8">
    <source>
        <dbReference type="ARBA" id="ARBA00023136"/>
    </source>
</evidence>
<dbReference type="RefSeq" id="WP_007781857.1">
    <property type="nucleotide sequence ID" value="NZ_CM001441.1"/>
</dbReference>
<evidence type="ECO:0000256" key="1">
    <source>
        <dbReference type="ARBA" id="ARBA00004651"/>
    </source>
</evidence>
<dbReference type="HOGENOM" id="CLU_000604_84_4_9"/>
<proteinExistence type="predicted"/>
<feature type="compositionally biased region" description="Gly residues" evidence="9">
    <location>
        <begin position="13"/>
        <end position="23"/>
    </location>
</feature>
<dbReference type="Pfam" id="PF00664">
    <property type="entry name" value="ABC_membrane"/>
    <property type="match status" value="1"/>
</dbReference>
<dbReference type="CDD" id="cd18547">
    <property type="entry name" value="ABC_6TM_Tm288_like"/>
    <property type="match status" value="1"/>
</dbReference>
<name>H5Y3C0_9FIRM</name>
<dbReference type="FunFam" id="1.20.1560.10:FF:000011">
    <property type="entry name" value="Multidrug ABC transporter ATP-binding protein"/>
    <property type="match status" value="1"/>
</dbReference>
<feature type="transmembrane region" description="Helical" evidence="10">
    <location>
        <begin position="303"/>
        <end position="330"/>
    </location>
</feature>